<evidence type="ECO:0000313" key="3">
    <source>
        <dbReference type="EMBL" id="MFC7439946.1"/>
    </source>
</evidence>
<reference evidence="4" key="1">
    <citation type="journal article" date="2019" name="Int. J. Syst. Evol. Microbiol.">
        <title>The Global Catalogue of Microorganisms (GCM) 10K type strain sequencing project: providing services to taxonomists for standard genome sequencing and annotation.</title>
        <authorList>
            <consortium name="The Broad Institute Genomics Platform"/>
            <consortium name="The Broad Institute Genome Sequencing Center for Infectious Disease"/>
            <person name="Wu L."/>
            <person name="Ma J."/>
        </authorList>
    </citation>
    <scope>NUCLEOTIDE SEQUENCE [LARGE SCALE GENOMIC DNA]</scope>
    <source>
        <strain evidence="4">CGMCC 1.12942</strain>
    </source>
</reference>
<dbReference type="PANTHER" id="PTHR32063:SF0">
    <property type="entry name" value="SWARMING MOTILITY PROTEIN SWRC"/>
    <property type="match status" value="1"/>
</dbReference>
<feature type="transmembrane region" description="Helical" evidence="2">
    <location>
        <begin position="508"/>
        <end position="528"/>
    </location>
</feature>
<sequence length="1170" mass="124962">MNWLTRFSVRNVAAILILVLLISGGGLYTATQLKMESMPDINFPVVVAITPYPGASPEDISKKVTEPIEKAVQGVEGMQKLTSVTADNTSVIVAQFDFDADLDKAQQEMEDLISKVPLPEDAMETTFNRFGFNSTPLVSLSVTSESKSTAELERLINDEVKPALDGVNGVGEIQVKGEGPKAVYIRLKPDKLKIYNLSAQSVQQALQSANMSLPLGDLSTGQVDMPVRIDQKITSVDDLRNYELTVPPNQMEGMQQAFDQIGQGFQTMGQQMGALGQAVGGLGQAVNGIGQAVNGIGQGVAGLSKAQATQADLVAKLIGLQIALNEEMSKPEPDMQKVGNLYGAINGIKNALNQLSAQLSKAKAPSGGKLAGGDMPSMKMPKGKTAAGATGKPKMEEAEIKTVKLSDIASITESAEDHSLITRTNGKPSVNIDVIKDQDANIVDVADGINAKLAQLKKSHPELKITTMYDQSKGVKASIHSMVREGLLGALFASAIILIFLREFRMTLISIVSIPVSILATLILLQQADITLNIMTLGGLAVAIGRVVDDSIVVIENIHRHLMQNPDRSVNLIQLATKEVAAAITSSTLTTVAVFIPLGFVTGIVGEVFYPFALTVAFSLLCSLVVAVTIVPVLAKLMLLKGTPMRQERSESRLARLYRKSLAWALDHKAIVMGLSTVMLIASLFLIPLVGTTFLPAEKEKTMRVTVELPSGTDLRQTDKVSNQIEALLRKHKEVKIISTSVGNLAGQLGNDGSIGSSNRASMFVSLAENTEMDTLLADVRNQVKPIAEENKAEINVAEMSSMGVSNSAISISIRGQKLEDIKKVTDELTEKLKTVHGLTNVSNNLSAQKDIVTIHVDDAKAAKKGLMAQQVAMSVRGLLQADKVMEIEQGNESQEVKLGLEEDGLHSIDRLKKVEILSQTGDLVRLDEIATIKQGKGPVSIQKEDTHLYASVSGDVTVKDTGAVSREILAILSKMKMPSGVTAKVGGDTEEMNKSFAQLGIAMIVAVFAVYLVMLIAFGEATAPFTILFSLPFAVIGGLVGLYVAGQPISVSAMIGALMLIGIVVTNAIVLIDRVMQKRKEGLSTREALLEAGETRLRPILMTALATVFALLPLGLGYGEGTLLSQGLAVVVIGGLLSSTLLTLFIVPIVYQLFVRLQDRLSGRKGKTA</sequence>
<feature type="transmembrane region" description="Helical" evidence="2">
    <location>
        <begin position="670"/>
        <end position="695"/>
    </location>
</feature>
<dbReference type="Gene3D" id="3.30.70.1430">
    <property type="entry name" value="Multidrug efflux transporter AcrB pore domain"/>
    <property type="match status" value="2"/>
</dbReference>
<feature type="transmembrane region" description="Helical" evidence="2">
    <location>
        <begin position="580"/>
        <end position="606"/>
    </location>
</feature>
<dbReference type="Gene3D" id="3.30.70.1320">
    <property type="entry name" value="Multidrug efflux transporter AcrB pore domain like"/>
    <property type="match status" value="2"/>
</dbReference>
<keyword evidence="2" id="KW-1133">Transmembrane helix</keyword>
<dbReference type="RefSeq" id="WP_379863147.1">
    <property type="nucleotide sequence ID" value="NZ_JBHTBW010000006.1"/>
</dbReference>
<feature type="transmembrane region" description="Helical" evidence="2">
    <location>
        <begin position="1098"/>
        <end position="1117"/>
    </location>
</feature>
<feature type="transmembrane region" description="Helical" evidence="2">
    <location>
        <begin position="1052"/>
        <end position="1077"/>
    </location>
</feature>
<gene>
    <name evidence="3" type="ORF">ACFQNG_02050</name>
</gene>
<dbReference type="Proteomes" id="UP001596500">
    <property type="component" value="Unassembled WGS sequence"/>
</dbReference>
<name>A0ABW2RG69_9BACL</name>
<proteinExistence type="predicted"/>
<feature type="region of interest" description="Disordered" evidence="1">
    <location>
        <begin position="364"/>
        <end position="395"/>
    </location>
</feature>
<protein>
    <submittedName>
        <fullName evidence="3">Efflux RND transporter permease subunit</fullName>
    </submittedName>
</protein>
<dbReference type="EMBL" id="JBHTBW010000006">
    <property type="protein sequence ID" value="MFC7439946.1"/>
    <property type="molecule type" value="Genomic_DNA"/>
</dbReference>
<comment type="caution">
    <text evidence="3">The sequence shown here is derived from an EMBL/GenBank/DDBJ whole genome shotgun (WGS) entry which is preliminary data.</text>
</comment>
<dbReference type="InterPro" id="IPR027463">
    <property type="entry name" value="AcrB_DN_DC_subdom"/>
</dbReference>
<feature type="transmembrane region" description="Helical" evidence="2">
    <location>
        <begin position="1129"/>
        <end position="1156"/>
    </location>
</feature>
<dbReference type="Gene3D" id="3.30.2090.10">
    <property type="entry name" value="Multidrug efflux transporter AcrB TolC docking domain, DN and DC subdomains"/>
    <property type="match status" value="3"/>
</dbReference>
<dbReference type="SUPFAM" id="SSF82866">
    <property type="entry name" value="Multidrug efflux transporter AcrB transmembrane domain"/>
    <property type="match status" value="2"/>
</dbReference>
<feature type="transmembrane region" description="Helical" evidence="2">
    <location>
        <begin position="1026"/>
        <end position="1046"/>
    </location>
</feature>
<keyword evidence="4" id="KW-1185">Reference proteome</keyword>
<accession>A0ABW2RG69</accession>
<feature type="transmembrane region" description="Helical" evidence="2">
    <location>
        <begin position="997"/>
        <end position="1019"/>
    </location>
</feature>
<organism evidence="3 4">
    <name type="scientific">Laceyella putida</name>
    <dbReference type="NCBI Taxonomy" id="110101"/>
    <lineage>
        <taxon>Bacteria</taxon>
        <taxon>Bacillati</taxon>
        <taxon>Bacillota</taxon>
        <taxon>Bacilli</taxon>
        <taxon>Bacillales</taxon>
        <taxon>Thermoactinomycetaceae</taxon>
        <taxon>Laceyella</taxon>
    </lineage>
</organism>
<evidence type="ECO:0000256" key="1">
    <source>
        <dbReference type="SAM" id="MobiDB-lite"/>
    </source>
</evidence>
<dbReference type="Gene3D" id="1.20.1640.10">
    <property type="entry name" value="Multidrug efflux transporter AcrB transmembrane domain"/>
    <property type="match status" value="3"/>
</dbReference>
<evidence type="ECO:0000256" key="2">
    <source>
        <dbReference type="SAM" id="Phobius"/>
    </source>
</evidence>
<keyword evidence="2" id="KW-0812">Transmembrane</keyword>
<dbReference type="Gene3D" id="3.30.70.1440">
    <property type="entry name" value="Multidrug efflux transporter AcrB pore domain"/>
    <property type="match status" value="1"/>
</dbReference>
<dbReference type="Pfam" id="PF00873">
    <property type="entry name" value="ACR_tran"/>
    <property type="match status" value="2"/>
</dbReference>
<evidence type="ECO:0000313" key="4">
    <source>
        <dbReference type="Proteomes" id="UP001596500"/>
    </source>
</evidence>
<dbReference type="PANTHER" id="PTHR32063">
    <property type="match status" value="1"/>
</dbReference>
<keyword evidence="2" id="KW-0472">Membrane</keyword>
<dbReference type="SUPFAM" id="SSF82714">
    <property type="entry name" value="Multidrug efflux transporter AcrB TolC docking domain, DN and DC subdomains"/>
    <property type="match status" value="2"/>
</dbReference>
<feature type="transmembrane region" description="Helical" evidence="2">
    <location>
        <begin position="612"/>
        <end position="639"/>
    </location>
</feature>
<dbReference type="InterPro" id="IPR001036">
    <property type="entry name" value="Acrflvin-R"/>
</dbReference>
<dbReference type="SUPFAM" id="SSF82693">
    <property type="entry name" value="Multidrug efflux transporter AcrB pore domain, PN1, PN2, PC1 and PC2 subdomains"/>
    <property type="match status" value="3"/>
</dbReference>